<dbReference type="InterPro" id="IPR050950">
    <property type="entry name" value="HTH-type_LysR_regulators"/>
</dbReference>
<evidence type="ECO:0000313" key="6">
    <source>
        <dbReference type="EMBL" id="MCG4747661.1"/>
    </source>
</evidence>
<evidence type="ECO:0000259" key="5">
    <source>
        <dbReference type="PROSITE" id="PS50931"/>
    </source>
</evidence>
<keyword evidence="2" id="KW-0805">Transcription regulation</keyword>
<gene>
    <name evidence="7" type="ORF">G5B36_15890</name>
    <name evidence="6" type="ORF">L0N08_19715</name>
</gene>
<keyword evidence="3" id="KW-0238">DNA-binding</keyword>
<sequence>MKIEQLKYLIEIGHSRSISSAAGKLYLSHTTLSSILKGAEKELGFPLFQRIQGGVKVTAEGEEALALMEEMYRCFEDIQKLSTVNALLTQPVSIVISPSIHSALAVPINQLFWEQESRGRLEFQIVKGMDVGSCLIKNSGNLGLTYFTEESQENYRMIASRYQIRTDCLYTDHFYLLVRRDHPLAARKQISQEELQNIDLAMLEHYVASETCPVYLKTLGPDNRYTIFSNIALIRRSILSQNMAAILPGLAIGSAPGDDHHLFKAIPLIETEQNPNTMYLCLLHRGTASLRDQEKTALNCIRNYFKDLKNLPVLSILPAP</sequence>
<reference evidence="6" key="3">
    <citation type="submission" date="2022-01" db="EMBL/GenBank/DDBJ databases">
        <title>Collection of gut derived symbiotic bacterial strains cultured from healthy donors.</title>
        <authorList>
            <person name="Lin H."/>
            <person name="Kohout C."/>
            <person name="Waligurski E."/>
            <person name="Pamer E.G."/>
        </authorList>
    </citation>
    <scope>NUCLEOTIDE SEQUENCE</scope>
    <source>
        <strain evidence="6">DFI.6.55</strain>
    </source>
</reference>
<dbReference type="AlphaFoldDB" id="A0AAW5C582"/>
<evidence type="ECO:0000256" key="1">
    <source>
        <dbReference type="ARBA" id="ARBA00009437"/>
    </source>
</evidence>
<dbReference type="PANTHER" id="PTHR30419">
    <property type="entry name" value="HTH-TYPE TRANSCRIPTIONAL REGULATOR YBHD"/>
    <property type="match status" value="1"/>
</dbReference>
<dbReference type="InterPro" id="IPR036390">
    <property type="entry name" value="WH_DNA-bd_sf"/>
</dbReference>
<dbReference type="InterPro" id="IPR036388">
    <property type="entry name" value="WH-like_DNA-bd_sf"/>
</dbReference>
<dbReference type="GO" id="GO:0003677">
    <property type="term" value="F:DNA binding"/>
    <property type="evidence" value="ECO:0007669"/>
    <property type="project" value="UniProtKB-KW"/>
</dbReference>
<dbReference type="GO" id="GO:0003700">
    <property type="term" value="F:DNA-binding transcription factor activity"/>
    <property type="evidence" value="ECO:0007669"/>
    <property type="project" value="InterPro"/>
</dbReference>
<dbReference type="EMBL" id="JAKNGE010000027">
    <property type="protein sequence ID" value="MCG4747661.1"/>
    <property type="molecule type" value="Genomic_DNA"/>
</dbReference>
<organism evidence="6 9">
    <name type="scientific">Enterocloster aldenensis</name>
    <dbReference type="NCBI Taxonomy" id="358742"/>
    <lineage>
        <taxon>Bacteria</taxon>
        <taxon>Bacillati</taxon>
        <taxon>Bacillota</taxon>
        <taxon>Clostridia</taxon>
        <taxon>Lachnospirales</taxon>
        <taxon>Lachnospiraceae</taxon>
        <taxon>Enterocloster</taxon>
    </lineage>
</organism>
<dbReference type="SUPFAM" id="SSF46785">
    <property type="entry name" value="Winged helix' DNA-binding domain"/>
    <property type="match status" value="1"/>
</dbReference>
<evidence type="ECO:0000256" key="3">
    <source>
        <dbReference type="ARBA" id="ARBA00023125"/>
    </source>
</evidence>
<dbReference type="PROSITE" id="PS50931">
    <property type="entry name" value="HTH_LYSR"/>
    <property type="match status" value="1"/>
</dbReference>
<dbReference type="RefSeq" id="WP_165642415.1">
    <property type="nucleotide sequence ID" value="NZ_CAXTHN010000004.1"/>
</dbReference>
<dbReference type="EMBL" id="JAAITT010000022">
    <property type="protein sequence ID" value="NSJ50173.1"/>
    <property type="molecule type" value="Genomic_DNA"/>
</dbReference>
<dbReference type="PANTHER" id="PTHR30419:SF8">
    <property type="entry name" value="NITROGEN ASSIMILATION TRANSCRIPTIONAL ACTIVATOR-RELATED"/>
    <property type="match status" value="1"/>
</dbReference>
<evidence type="ECO:0000313" key="8">
    <source>
        <dbReference type="Proteomes" id="UP000669239"/>
    </source>
</evidence>
<keyword evidence="8" id="KW-1185">Reference proteome</keyword>
<protein>
    <submittedName>
        <fullName evidence="6">LysR family transcriptional regulator</fullName>
    </submittedName>
</protein>
<dbReference type="Gene3D" id="3.40.190.290">
    <property type="match status" value="1"/>
</dbReference>
<feature type="domain" description="HTH lysR-type" evidence="5">
    <location>
        <begin position="1"/>
        <end position="58"/>
    </location>
</feature>
<proteinExistence type="inferred from homology"/>
<evidence type="ECO:0000256" key="4">
    <source>
        <dbReference type="ARBA" id="ARBA00023163"/>
    </source>
</evidence>
<evidence type="ECO:0000313" key="9">
    <source>
        <dbReference type="Proteomes" id="UP001299608"/>
    </source>
</evidence>
<dbReference type="GO" id="GO:0005829">
    <property type="term" value="C:cytosol"/>
    <property type="evidence" value="ECO:0007669"/>
    <property type="project" value="TreeGrafter"/>
</dbReference>
<dbReference type="Proteomes" id="UP001299608">
    <property type="component" value="Unassembled WGS sequence"/>
</dbReference>
<reference evidence="7 8" key="1">
    <citation type="journal article" date="2020" name="Cell Host Microbe">
        <title>Functional and Genomic Variation between Human-Derived Isolates of Lachnospiraceae Reveals Inter- and Intra-Species Diversity.</title>
        <authorList>
            <person name="Sorbara M.T."/>
            <person name="Littmann E.R."/>
            <person name="Fontana E."/>
            <person name="Moody T.U."/>
            <person name="Kohout C.E."/>
            <person name="Gjonbalaj M."/>
            <person name="Eaton V."/>
            <person name="Seok R."/>
            <person name="Leiner I.M."/>
            <person name="Pamer E.G."/>
        </authorList>
    </citation>
    <scope>NUCLEOTIDE SEQUENCE [LARGE SCALE GENOMIC DNA]</scope>
    <source>
        <strain evidence="7 8">MSK.1.17</strain>
    </source>
</reference>
<dbReference type="Pfam" id="PF00126">
    <property type="entry name" value="HTH_1"/>
    <property type="match status" value="1"/>
</dbReference>
<dbReference type="InterPro" id="IPR000847">
    <property type="entry name" value="LysR_HTH_N"/>
</dbReference>
<comment type="similarity">
    <text evidence="1">Belongs to the LysR transcriptional regulatory family.</text>
</comment>
<name>A0AAW5C582_9FIRM</name>
<comment type="caution">
    <text evidence="6">The sequence shown here is derived from an EMBL/GenBank/DDBJ whole genome shotgun (WGS) entry which is preliminary data.</text>
</comment>
<evidence type="ECO:0000256" key="2">
    <source>
        <dbReference type="ARBA" id="ARBA00023015"/>
    </source>
</evidence>
<dbReference type="InterPro" id="IPR005119">
    <property type="entry name" value="LysR_subst-bd"/>
</dbReference>
<evidence type="ECO:0000313" key="7">
    <source>
        <dbReference type="EMBL" id="NSJ50173.1"/>
    </source>
</evidence>
<dbReference type="Pfam" id="PF03466">
    <property type="entry name" value="LysR_substrate"/>
    <property type="match status" value="1"/>
</dbReference>
<dbReference type="Gene3D" id="1.10.10.10">
    <property type="entry name" value="Winged helix-like DNA-binding domain superfamily/Winged helix DNA-binding domain"/>
    <property type="match status" value="1"/>
</dbReference>
<reference evidence="7" key="2">
    <citation type="submission" date="2020-02" db="EMBL/GenBank/DDBJ databases">
        <authorList>
            <person name="Littmann E."/>
            <person name="Sorbara M."/>
        </authorList>
    </citation>
    <scope>NUCLEOTIDE SEQUENCE</scope>
    <source>
        <strain evidence="7">MSK.1.17</strain>
    </source>
</reference>
<dbReference type="Proteomes" id="UP000669239">
    <property type="component" value="Unassembled WGS sequence"/>
</dbReference>
<accession>A0AAW5C582</accession>
<dbReference type="SUPFAM" id="SSF53850">
    <property type="entry name" value="Periplasmic binding protein-like II"/>
    <property type="match status" value="1"/>
</dbReference>
<keyword evidence="4" id="KW-0804">Transcription</keyword>